<dbReference type="Proteomes" id="UP000266188">
    <property type="component" value="Unassembled WGS sequence"/>
</dbReference>
<evidence type="ECO:0000256" key="4">
    <source>
        <dbReference type="RuleBase" id="RU000363"/>
    </source>
</evidence>
<evidence type="ECO:0000313" key="7">
    <source>
        <dbReference type="Proteomes" id="UP000266188"/>
    </source>
</evidence>
<keyword evidence="5" id="KW-1133">Transmembrane helix</keyword>
<sequence>MDTSVPVNPNDLFSASGLVIVLTGGGSGIGLAIASVLGKSGASRIYILGRRLSALEEAAISIGPAAIPVECDVSKPSSVSAIVAKVEQEFGYVDVLINNAGVSGPDDMAASSADTIEELQNILLANQEGWASTFAINTSAIGRVSAAFLKLLDTGNRRRGWEGGKIPDNRPRQREMGGLAEKGIALDDQRSSQIITVASISGLNRRIASGLAYGASKAGAIHLSKMLAHLLVPWGIRSNVINPGGKLTSASIPIEAMQKLIISNCAVYPSAMSAGIDDYSYKEIPASRTGTFHDIAGIVLYLVGKSGAYVNGSMINTDGGRASVMPAAT</sequence>
<dbReference type="EMBL" id="MVGC01000107">
    <property type="protein sequence ID" value="RJE23735.1"/>
    <property type="molecule type" value="Genomic_DNA"/>
</dbReference>
<keyword evidence="7" id="KW-1185">Reference proteome</keyword>
<organism evidence="6 7">
    <name type="scientific">Aspergillus sclerotialis</name>
    <dbReference type="NCBI Taxonomy" id="2070753"/>
    <lineage>
        <taxon>Eukaryota</taxon>
        <taxon>Fungi</taxon>
        <taxon>Dikarya</taxon>
        <taxon>Ascomycota</taxon>
        <taxon>Pezizomycotina</taxon>
        <taxon>Eurotiomycetes</taxon>
        <taxon>Eurotiomycetidae</taxon>
        <taxon>Eurotiales</taxon>
        <taxon>Aspergillaceae</taxon>
        <taxon>Aspergillus</taxon>
        <taxon>Aspergillus subgen. Polypaecilum</taxon>
    </lineage>
</organism>
<keyword evidence="3" id="KW-0560">Oxidoreductase</keyword>
<dbReference type="PANTHER" id="PTHR43618:SF18">
    <property type="entry name" value="SHORT CHAIN DEHYDROGENASE_REDUCTASE FAMILY (AFU_ORTHOLOGUE AFUA_5G12480)"/>
    <property type="match status" value="1"/>
</dbReference>
<dbReference type="CDD" id="cd05233">
    <property type="entry name" value="SDR_c"/>
    <property type="match status" value="1"/>
</dbReference>
<dbReference type="PRINTS" id="PR00080">
    <property type="entry name" value="SDRFAMILY"/>
</dbReference>
<evidence type="ECO:0000256" key="1">
    <source>
        <dbReference type="ARBA" id="ARBA00006484"/>
    </source>
</evidence>
<dbReference type="Pfam" id="PF00106">
    <property type="entry name" value="adh_short"/>
    <property type="match status" value="1"/>
</dbReference>
<comment type="caution">
    <text evidence="6">The sequence shown here is derived from an EMBL/GenBank/DDBJ whole genome shotgun (WGS) entry which is preliminary data.</text>
</comment>
<proteinExistence type="inferred from homology"/>
<dbReference type="GO" id="GO:0044550">
    <property type="term" value="P:secondary metabolite biosynthetic process"/>
    <property type="evidence" value="ECO:0007669"/>
    <property type="project" value="UniProtKB-ARBA"/>
</dbReference>
<dbReference type="PANTHER" id="PTHR43618">
    <property type="entry name" value="7-ALPHA-HYDROXYSTEROID DEHYDROGENASE"/>
    <property type="match status" value="1"/>
</dbReference>
<dbReference type="AlphaFoldDB" id="A0A3A3A0S2"/>
<dbReference type="InterPro" id="IPR036291">
    <property type="entry name" value="NAD(P)-bd_dom_sf"/>
</dbReference>
<dbReference type="PROSITE" id="PS00061">
    <property type="entry name" value="ADH_SHORT"/>
    <property type="match status" value="1"/>
</dbReference>
<dbReference type="Pfam" id="PF13561">
    <property type="entry name" value="adh_short_C2"/>
    <property type="match status" value="1"/>
</dbReference>
<reference evidence="7" key="1">
    <citation type="submission" date="2017-02" db="EMBL/GenBank/DDBJ databases">
        <authorList>
            <person name="Tafer H."/>
            <person name="Lopandic K."/>
        </authorList>
    </citation>
    <scope>NUCLEOTIDE SEQUENCE [LARGE SCALE GENOMIC DNA]</scope>
    <source>
        <strain evidence="7">CBS 366.77</strain>
    </source>
</reference>
<evidence type="ECO:0000256" key="5">
    <source>
        <dbReference type="SAM" id="Phobius"/>
    </source>
</evidence>
<dbReference type="STRING" id="2070753.A0A3A3A0S2"/>
<protein>
    <submittedName>
        <fullName evidence="6">Short chain dehydrogenase reductase</fullName>
    </submittedName>
</protein>
<keyword evidence="5" id="KW-0472">Membrane</keyword>
<dbReference type="Gene3D" id="3.40.50.720">
    <property type="entry name" value="NAD(P)-binding Rossmann-like Domain"/>
    <property type="match status" value="1"/>
</dbReference>
<comment type="similarity">
    <text evidence="1 4">Belongs to the short-chain dehydrogenases/reductases (SDR) family.</text>
</comment>
<dbReference type="PRINTS" id="PR00081">
    <property type="entry name" value="GDHRDH"/>
</dbReference>
<dbReference type="InterPro" id="IPR002347">
    <property type="entry name" value="SDR_fam"/>
</dbReference>
<dbReference type="SUPFAM" id="SSF51735">
    <property type="entry name" value="NAD(P)-binding Rossmann-fold domains"/>
    <property type="match status" value="1"/>
</dbReference>
<name>A0A3A3A0S2_9EURO</name>
<keyword evidence="5" id="KW-0812">Transmembrane</keyword>
<evidence type="ECO:0000313" key="6">
    <source>
        <dbReference type="EMBL" id="RJE23735.1"/>
    </source>
</evidence>
<keyword evidence="2" id="KW-0521">NADP</keyword>
<dbReference type="OrthoDB" id="2962696at2759"/>
<gene>
    <name evidence="6" type="ORF">PHISCL_03928</name>
</gene>
<dbReference type="GO" id="GO:0016491">
    <property type="term" value="F:oxidoreductase activity"/>
    <property type="evidence" value="ECO:0007669"/>
    <property type="project" value="UniProtKB-KW"/>
</dbReference>
<dbReference type="InterPro" id="IPR052178">
    <property type="entry name" value="Sec_Metab_Biosynth_SDR"/>
</dbReference>
<evidence type="ECO:0000256" key="2">
    <source>
        <dbReference type="ARBA" id="ARBA00022857"/>
    </source>
</evidence>
<accession>A0A3A3A0S2</accession>
<feature type="transmembrane region" description="Helical" evidence="5">
    <location>
        <begin position="12"/>
        <end position="37"/>
    </location>
</feature>
<evidence type="ECO:0000256" key="3">
    <source>
        <dbReference type="ARBA" id="ARBA00023002"/>
    </source>
</evidence>
<dbReference type="InterPro" id="IPR020904">
    <property type="entry name" value="Sc_DH/Rdtase_CS"/>
</dbReference>